<dbReference type="Gene3D" id="2.60.120.10">
    <property type="entry name" value="Jelly Rolls"/>
    <property type="match status" value="1"/>
</dbReference>
<feature type="signal peptide" evidence="1">
    <location>
        <begin position="1"/>
        <end position="24"/>
    </location>
</feature>
<gene>
    <name evidence="3" type="ORF">FWJ25_05050</name>
</gene>
<feature type="domain" description="Cupin type-2" evidence="2">
    <location>
        <begin position="75"/>
        <end position="142"/>
    </location>
</feature>
<feature type="chain" id="PRO_5023101350" evidence="1">
    <location>
        <begin position="25"/>
        <end position="172"/>
    </location>
</feature>
<reference evidence="3 4" key="1">
    <citation type="submission" date="2019-08" db="EMBL/GenBank/DDBJ databases">
        <title>Marinobacter ZYF650 sp. nov., a marine bacterium isolated from seawater of the Mariana trench.</title>
        <authorList>
            <person name="Ahmad W."/>
        </authorList>
    </citation>
    <scope>NUCLEOTIDE SEQUENCE [LARGE SCALE GENOMIC DNA]</scope>
    <source>
        <strain evidence="3 4">ZYF650</strain>
    </source>
</reference>
<accession>A0A5B0VJX4</accession>
<dbReference type="RefSeq" id="WP_149599176.1">
    <property type="nucleotide sequence ID" value="NZ_VTUU01000002.1"/>
</dbReference>
<dbReference type="InterPro" id="IPR013096">
    <property type="entry name" value="Cupin_2"/>
</dbReference>
<dbReference type="EMBL" id="VTUU01000002">
    <property type="protein sequence ID" value="KAA1174754.1"/>
    <property type="molecule type" value="Genomic_DNA"/>
</dbReference>
<protein>
    <submittedName>
        <fullName evidence="3">Cupin domain-containing protein</fullName>
    </submittedName>
</protein>
<dbReference type="CDD" id="cd02233">
    <property type="entry name" value="cupin_HNL-like"/>
    <property type="match status" value="1"/>
</dbReference>
<dbReference type="InterPro" id="IPR047263">
    <property type="entry name" value="HNL-like_cupin"/>
</dbReference>
<dbReference type="PANTHER" id="PTHR43698:SF1">
    <property type="entry name" value="BLL4564 PROTEIN"/>
    <property type="match status" value="1"/>
</dbReference>
<sequence>MRKSRFFSTVTATVLLAAGGSCLAGEQSDAGTNEQTHYAKGTLKSFAGPENLFTGDVQVDIVFPSNEVAHYSGAYVTFSPGARTAWHMHPAGQHMIVTDGTALTGTRNGTVIRFNEGEAVWCPPELDHWHGATPEAPVTHFVVTASKDGENVIWKDKVTDEEYENGVAAAGK</sequence>
<evidence type="ECO:0000256" key="1">
    <source>
        <dbReference type="SAM" id="SignalP"/>
    </source>
</evidence>
<name>A0A5B0VJX4_9GAMM</name>
<evidence type="ECO:0000259" key="2">
    <source>
        <dbReference type="Pfam" id="PF07883"/>
    </source>
</evidence>
<dbReference type="Pfam" id="PF07883">
    <property type="entry name" value="Cupin_2"/>
    <property type="match status" value="1"/>
</dbReference>
<dbReference type="PANTHER" id="PTHR43698">
    <property type="entry name" value="RIBD C-TERMINAL DOMAIN CONTAINING PROTEIN"/>
    <property type="match status" value="1"/>
</dbReference>
<evidence type="ECO:0000313" key="4">
    <source>
        <dbReference type="Proteomes" id="UP000323161"/>
    </source>
</evidence>
<keyword evidence="4" id="KW-1185">Reference proteome</keyword>
<comment type="caution">
    <text evidence="3">The sequence shown here is derived from an EMBL/GenBank/DDBJ whole genome shotgun (WGS) entry which is preliminary data.</text>
</comment>
<dbReference type="SUPFAM" id="SSF51182">
    <property type="entry name" value="RmlC-like cupins"/>
    <property type="match status" value="1"/>
</dbReference>
<dbReference type="InterPro" id="IPR014710">
    <property type="entry name" value="RmlC-like_jellyroll"/>
</dbReference>
<organism evidence="3 4">
    <name type="scientific">Marinobacter salinexigens</name>
    <dbReference type="NCBI Taxonomy" id="2919747"/>
    <lineage>
        <taxon>Bacteria</taxon>
        <taxon>Pseudomonadati</taxon>
        <taxon>Pseudomonadota</taxon>
        <taxon>Gammaproteobacteria</taxon>
        <taxon>Pseudomonadales</taxon>
        <taxon>Marinobacteraceae</taxon>
        <taxon>Marinobacter</taxon>
    </lineage>
</organism>
<keyword evidence="1" id="KW-0732">Signal</keyword>
<evidence type="ECO:0000313" key="3">
    <source>
        <dbReference type="EMBL" id="KAA1174754.1"/>
    </source>
</evidence>
<proteinExistence type="predicted"/>
<dbReference type="PROSITE" id="PS51257">
    <property type="entry name" value="PROKAR_LIPOPROTEIN"/>
    <property type="match status" value="1"/>
</dbReference>
<dbReference type="Proteomes" id="UP000323161">
    <property type="component" value="Unassembled WGS sequence"/>
</dbReference>
<dbReference type="AlphaFoldDB" id="A0A5B0VJX4"/>
<dbReference type="InterPro" id="IPR011051">
    <property type="entry name" value="RmlC_Cupin_sf"/>
</dbReference>